<dbReference type="Pfam" id="PF00795">
    <property type="entry name" value="CN_hydrolase"/>
    <property type="match status" value="1"/>
</dbReference>
<evidence type="ECO:0000256" key="1">
    <source>
        <dbReference type="ARBA" id="ARBA00008129"/>
    </source>
</evidence>
<gene>
    <name evidence="4" type="ORF">PVAG01_06094</name>
</gene>
<organism evidence="4 5">
    <name type="scientific">Phlyctema vagabunda</name>
    <dbReference type="NCBI Taxonomy" id="108571"/>
    <lineage>
        <taxon>Eukaryota</taxon>
        <taxon>Fungi</taxon>
        <taxon>Dikarya</taxon>
        <taxon>Ascomycota</taxon>
        <taxon>Pezizomycotina</taxon>
        <taxon>Leotiomycetes</taxon>
        <taxon>Helotiales</taxon>
        <taxon>Dermateaceae</taxon>
        <taxon>Phlyctema</taxon>
    </lineage>
</organism>
<dbReference type="InterPro" id="IPR003010">
    <property type="entry name" value="C-N_Hydrolase"/>
</dbReference>
<evidence type="ECO:0000259" key="3">
    <source>
        <dbReference type="PROSITE" id="PS50263"/>
    </source>
</evidence>
<dbReference type="SUPFAM" id="SSF56317">
    <property type="entry name" value="Carbon-nitrogen hydrolase"/>
    <property type="match status" value="1"/>
</dbReference>
<comment type="caution">
    <text evidence="4">The sequence shown here is derived from an EMBL/GenBank/DDBJ whole genome shotgun (WGS) entry which is preliminary data.</text>
</comment>
<dbReference type="PANTHER" id="PTHR46044">
    <property type="entry name" value="NITRILASE"/>
    <property type="match status" value="1"/>
</dbReference>
<dbReference type="EMBL" id="JBFCZG010000005">
    <property type="protein sequence ID" value="KAL3421938.1"/>
    <property type="molecule type" value="Genomic_DNA"/>
</dbReference>
<feature type="signal peptide" evidence="2">
    <location>
        <begin position="1"/>
        <end position="18"/>
    </location>
</feature>
<name>A0ABR4PF37_9HELO</name>
<feature type="chain" id="PRO_5046578009" description="CN hydrolase domain-containing protein" evidence="2">
    <location>
        <begin position="19"/>
        <end position="357"/>
    </location>
</feature>
<feature type="domain" description="CN hydrolase" evidence="3">
    <location>
        <begin position="34"/>
        <end position="299"/>
    </location>
</feature>
<evidence type="ECO:0000313" key="4">
    <source>
        <dbReference type="EMBL" id="KAL3421938.1"/>
    </source>
</evidence>
<protein>
    <recommendedName>
        <fullName evidence="3">CN hydrolase domain-containing protein</fullName>
    </recommendedName>
</protein>
<reference evidence="4 5" key="1">
    <citation type="submission" date="2024-06" db="EMBL/GenBank/DDBJ databases">
        <title>Complete genome of Phlyctema vagabunda strain 19-DSS-EL-015.</title>
        <authorList>
            <person name="Fiorenzani C."/>
        </authorList>
    </citation>
    <scope>NUCLEOTIDE SEQUENCE [LARGE SCALE GENOMIC DNA]</scope>
    <source>
        <strain evidence="4 5">19-DSS-EL-015</strain>
    </source>
</reference>
<keyword evidence="2" id="KW-0732">Signal</keyword>
<sequence length="357" mass="39576">MWIIRFLSLLAATATATAVPKTRNITDTTDYTNLTVALVRAAPPGFPAPLLSRNYTGLAFDLEATLDYGISLIEEAATNGANLIVFPELWFPGYPKGADDDWIVEHVANYIDNSLQIGSGEWNRLLTAAKENQIYVSLGFSEKTNSSIYMGLAIISKYGELLHHRQKLRPSGGERNIWSDGDIHDIQAIATPYGRWGVLECWEHFHPSMTFIMQAQLENLHIAAAPYTPDLKDPDAEYWETLEVNSAAIRTYAVNSGAVTLWAGVGYSAVYSKNGLEQAEVLAAVPYDKQPMLYSSINTTTFTSDYTYDINGEQSWGILKQIEDGWPYYIPKVVGTYVLKKTILITDLLASNGEVVV</sequence>
<dbReference type="Proteomes" id="UP001629113">
    <property type="component" value="Unassembled WGS sequence"/>
</dbReference>
<dbReference type="PANTHER" id="PTHR46044:SF1">
    <property type="entry name" value="CN HYDROLASE DOMAIN-CONTAINING PROTEIN"/>
    <property type="match status" value="1"/>
</dbReference>
<evidence type="ECO:0000256" key="2">
    <source>
        <dbReference type="SAM" id="SignalP"/>
    </source>
</evidence>
<dbReference type="PROSITE" id="PS50263">
    <property type="entry name" value="CN_HYDROLASE"/>
    <property type="match status" value="1"/>
</dbReference>
<dbReference type="InterPro" id="IPR044149">
    <property type="entry name" value="Nitrilases_CHs"/>
</dbReference>
<accession>A0ABR4PF37</accession>
<comment type="similarity">
    <text evidence="1">Belongs to the carbon-nitrogen hydrolase superfamily. Nitrilase family.</text>
</comment>
<dbReference type="InterPro" id="IPR036526">
    <property type="entry name" value="C-N_Hydrolase_sf"/>
</dbReference>
<evidence type="ECO:0000313" key="5">
    <source>
        <dbReference type="Proteomes" id="UP001629113"/>
    </source>
</evidence>
<keyword evidence="5" id="KW-1185">Reference proteome</keyword>
<dbReference type="Gene3D" id="3.60.110.10">
    <property type="entry name" value="Carbon-nitrogen hydrolase"/>
    <property type="match status" value="1"/>
</dbReference>
<proteinExistence type="inferred from homology"/>